<keyword evidence="2" id="KW-0276">Fatty acid metabolism</keyword>
<dbReference type="AlphaFoldDB" id="A0A4Y2FEW4"/>
<dbReference type="PANTHER" id="PTHR43602:SF1">
    <property type="entry name" value="ENOYL-COA HYDRATASE DOMAIN-CONTAINING PROTEIN 3, MITOCHONDRIAL"/>
    <property type="match status" value="1"/>
</dbReference>
<dbReference type="Pfam" id="PF00378">
    <property type="entry name" value="ECH_1"/>
    <property type="match status" value="1"/>
</dbReference>
<accession>A0A4Y2FEW4</accession>
<proteinExistence type="predicted"/>
<dbReference type="Gene3D" id="3.90.226.10">
    <property type="entry name" value="2-enoyl-CoA Hydratase, Chain A, domain 1"/>
    <property type="match status" value="1"/>
</dbReference>
<dbReference type="SUPFAM" id="SSF52096">
    <property type="entry name" value="ClpP/crotonase"/>
    <property type="match status" value="1"/>
</dbReference>
<sequence>MVLNTHLRMALFRKFKILSSSLFRRCSNQSNLTIVSMDKGVKRITLNNPKKRNALSSAMLDNLKKDIFDDLQNINLRCIVLQSKGPVFSSGHDLKELSQGNEQTRTDIFKKCSDLMVGLRDVPVPIIAVVNGLAAAAGCQLIASCDIAVATTKSQFSTPGASVGLFCSTPGIAVSRNVPLKIASYMLFTGNNLSAKDAVQYGLISKVTEEQELDAEVEKILQSILSKSRSVLALGKKFFYNQLDKNIVDAYSCGNDVMVKNLAHKEAKEGIEAFFQKRLPTWSHD</sequence>
<dbReference type="Proteomes" id="UP000499080">
    <property type="component" value="Unassembled WGS sequence"/>
</dbReference>
<dbReference type="Gene3D" id="1.10.12.10">
    <property type="entry name" value="Lyase 2-enoyl-coa Hydratase, Chain A, domain 2"/>
    <property type="match status" value="1"/>
</dbReference>
<dbReference type="OrthoDB" id="2139957at2759"/>
<keyword evidence="9" id="KW-1185">Reference proteome</keyword>
<dbReference type="InterPro" id="IPR014748">
    <property type="entry name" value="Enoyl-CoA_hydra_C"/>
</dbReference>
<keyword evidence="4" id="KW-0443">Lipid metabolism</keyword>
<dbReference type="InterPro" id="IPR052377">
    <property type="entry name" value="Mitochondrial_ECH-domain"/>
</dbReference>
<organism evidence="8 9">
    <name type="scientific">Araneus ventricosus</name>
    <name type="common">Orbweaver spider</name>
    <name type="synonym">Epeira ventricosa</name>
    <dbReference type="NCBI Taxonomy" id="182803"/>
    <lineage>
        <taxon>Eukaryota</taxon>
        <taxon>Metazoa</taxon>
        <taxon>Ecdysozoa</taxon>
        <taxon>Arthropoda</taxon>
        <taxon>Chelicerata</taxon>
        <taxon>Arachnida</taxon>
        <taxon>Araneae</taxon>
        <taxon>Araneomorphae</taxon>
        <taxon>Entelegynae</taxon>
        <taxon>Araneoidea</taxon>
        <taxon>Araneidae</taxon>
        <taxon>Araneus</taxon>
    </lineage>
</organism>
<dbReference type="GO" id="GO:0006631">
    <property type="term" value="P:fatty acid metabolic process"/>
    <property type="evidence" value="ECO:0007669"/>
    <property type="project" value="UniProtKB-KW"/>
</dbReference>
<comment type="function">
    <text evidence="6">May play a role in fatty acid biosynthesis and insulin sensitivity.</text>
</comment>
<evidence type="ECO:0000256" key="5">
    <source>
        <dbReference type="ARBA" id="ARBA00023128"/>
    </source>
</evidence>
<gene>
    <name evidence="8" type="primary">Echdc3</name>
    <name evidence="8" type="ORF">AVEN_274654_1</name>
</gene>
<evidence type="ECO:0000313" key="9">
    <source>
        <dbReference type="Proteomes" id="UP000499080"/>
    </source>
</evidence>
<evidence type="ECO:0000256" key="1">
    <source>
        <dbReference type="ARBA" id="ARBA00004173"/>
    </source>
</evidence>
<dbReference type="GO" id="GO:0005739">
    <property type="term" value="C:mitochondrion"/>
    <property type="evidence" value="ECO:0007669"/>
    <property type="project" value="UniProtKB-SubCell"/>
</dbReference>
<evidence type="ECO:0000256" key="6">
    <source>
        <dbReference type="ARBA" id="ARBA00037410"/>
    </source>
</evidence>
<keyword evidence="5" id="KW-0496">Mitochondrion</keyword>
<dbReference type="GO" id="GO:0016836">
    <property type="term" value="F:hydro-lyase activity"/>
    <property type="evidence" value="ECO:0007669"/>
    <property type="project" value="TreeGrafter"/>
</dbReference>
<dbReference type="InterPro" id="IPR001753">
    <property type="entry name" value="Enoyl-CoA_hydra/iso"/>
</dbReference>
<dbReference type="CDD" id="cd06558">
    <property type="entry name" value="crotonase-like"/>
    <property type="match status" value="1"/>
</dbReference>
<dbReference type="PANTHER" id="PTHR43602">
    <property type="match status" value="1"/>
</dbReference>
<protein>
    <recommendedName>
        <fullName evidence="7">Enoyl-CoA hydratase domain-containing protein 3, mitochondrial</fullName>
    </recommendedName>
</protein>
<evidence type="ECO:0000256" key="3">
    <source>
        <dbReference type="ARBA" id="ARBA00022946"/>
    </source>
</evidence>
<comment type="caution">
    <text evidence="8">The sequence shown here is derived from an EMBL/GenBank/DDBJ whole genome shotgun (WGS) entry which is preliminary data.</text>
</comment>
<evidence type="ECO:0000256" key="2">
    <source>
        <dbReference type="ARBA" id="ARBA00022832"/>
    </source>
</evidence>
<evidence type="ECO:0000313" key="8">
    <source>
        <dbReference type="EMBL" id="GBM38835.1"/>
    </source>
</evidence>
<dbReference type="EMBL" id="BGPR01000879">
    <property type="protein sequence ID" value="GBM38835.1"/>
    <property type="molecule type" value="Genomic_DNA"/>
</dbReference>
<dbReference type="InterPro" id="IPR029045">
    <property type="entry name" value="ClpP/crotonase-like_dom_sf"/>
</dbReference>
<evidence type="ECO:0000256" key="4">
    <source>
        <dbReference type="ARBA" id="ARBA00023098"/>
    </source>
</evidence>
<comment type="subcellular location">
    <subcellularLocation>
        <location evidence="1">Mitochondrion</location>
    </subcellularLocation>
</comment>
<name>A0A4Y2FEW4_ARAVE</name>
<keyword evidence="3" id="KW-0809">Transit peptide</keyword>
<reference evidence="8 9" key="1">
    <citation type="journal article" date="2019" name="Sci. Rep.">
        <title>Orb-weaving spider Araneus ventricosus genome elucidates the spidroin gene catalogue.</title>
        <authorList>
            <person name="Kono N."/>
            <person name="Nakamura H."/>
            <person name="Ohtoshi R."/>
            <person name="Moran D.A.P."/>
            <person name="Shinohara A."/>
            <person name="Yoshida Y."/>
            <person name="Fujiwara M."/>
            <person name="Mori M."/>
            <person name="Tomita M."/>
            <person name="Arakawa K."/>
        </authorList>
    </citation>
    <scope>NUCLEOTIDE SEQUENCE [LARGE SCALE GENOMIC DNA]</scope>
</reference>
<evidence type="ECO:0000256" key="7">
    <source>
        <dbReference type="ARBA" id="ARBA00040545"/>
    </source>
</evidence>